<dbReference type="GO" id="GO:0006508">
    <property type="term" value="P:proteolysis"/>
    <property type="evidence" value="ECO:0007669"/>
    <property type="project" value="UniProtKB-KW"/>
</dbReference>
<dbReference type="PROSITE" id="PS01209">
    <property type="entry name" value="LDLRA_1"/>
    <property type="match status" value="1"/>
</dbReference>
<dbReference type="Pfam" id="PF01390">
    <property type="entry name" value="SEA"/>
    <property type="match status" value="1"/>
</dbReference>
<dbReference type="SUPFAM" id="SSF57424">
    <property type="entry name" value="LDL receptor-like module"/>
    <property type="match status" value="4"/>
</dbReference>
<dbReference type="InterPro" id="IPR018114">
    <property type="entry name" value="TRYPSIN_HIS"/>
</dbReference>
<dbReference type="PANTHER" id="PTHR24252:SF17">
    <property type="entry name" value="SUPPRESSOR OF TUMORIGENICITY 14 PROTEIN HOMOLOG-RELATED"/>
    <property type="match status" value="1"/>
</dbReference>
<feature type="disulfide bond" evidence="10">
    <location>
        <begin position="475"/>
        <end position="493"/>
    </location>
</feature>
<dbReference type="OrthoDB" id="6380398at2759"/>
<keyword evidence="2 11" id="KW-0645">Protease</keyword>
<feature type="domain" description="Peptidase S1" evidence="15">
    <location>
        <begin position="626"/>
        <end position="862"/>
    </location>
</feature>
<feature type="domain" description="SEA" evidence="14">
    <location>
        <begin position="104"/>
        <end position="222"/>
    </location>
</feature>
<keyword evidence="5 11" id="KW-0720">Serine protease</keyword>
<evidence type="ECO:0000256" key="12">
    <source>
        <dbReference type="SAM" id="Phobius"/>
    </source>
</evidence>
<feature type="disulfide bond" evidence="10">
    <location>
        <begin position="579"/>
        <end position="591"/>
    </location>
</feature>
<dbReference type="Pfam" id="PF00431">
    <property type="entry name" value="CUB"/>
    <property type="match status" value="2"/>
</dbReference>
<evidence type="ECO:0000256" key="2">
    <source>
        <dbReference type="ARBA" id="ARBA00022670"/>
    </source>
</evidence>
<keyword evidence="8 12" id="KW-0472">Membrane</keyword>
<evidence type="ECO:0000313" key="17">
    <source>
        <dbReference type="RefSeq" id="XP_026143822.1"/>
    </source>
</evidence>
<dbReference type="FunFam" id="2.60.120.290:FF:000005">
    <property type="entry name" value="Procollagen C-endopeptidase enhancer 1"/>
    <property type="match status" value="1"/>
</dbReference>
<dbReference type="FunFam" id="2.60.120.290:FF:000070">
    <property type="entry name" value="Suppression of tumorigenicity 14b"/>
    <property type="match status" value="1"/>
</dbReference>
<keyword evidence="6" id="KW-0735">Signal-anchor</keyword>
<dbReference type="Gene3D" id="3.30.70.960">
    <property type="entry name" value="SEA domain"/>
    <property type="match status" value="1"/>
</dbReference>
<keyword evidence="4 11" id="KW-0378">Hydrolase</keyword>
<keyword evidence="9 10" id="KW-1015">Disulfide bond</keyword>
<comment type="subcellular location">
    <subcellularLocation>
        <location evidence="1">Membrane</location>
        <topology evidence="1">Single-pass type II membrane protein</topology>
    </subcellularLocation>
</comment>
<keyword evidence="3 12" id="KW-0812">Transmembrane</keyword>
<reference evidence="17" key="1">
    <citation type="submission" date="2025-08" db="UniProtKB">
        <authorList>
            <consortium name="RefSeq"/>
        </authorList>
    </citation>
    <scope>IDENTIFICATION</scope>
    <source>
        <strain evidence="17">Wakin</strain>
        <tissue evidence="17">Muscle</tissue>
    </source>
</reference>
<dbReference type="PROSITE" id="PS50024">
    <property type="entry name" value="SEA"/>
    <property type="match status" value="1"/>
</dbReference>
<evidence type="ECO:0000256" key="3">
    <source>
        <dbReference type="ARBA" id="ARBA00022692"/>
    </source>
</evidence>
<evidence type="ECO:0000256" key="1">
    <source>
        <dbReference type="ARBA" id="ARBA00004606"/>
    </source>
</evidence>
<sequence length="863" mass="94891">MRSSCCHLLKDTNWVGGSVDIYSPGGLSEMDPMDGGMRYNPRSSDKDWDQAVTFLPASDNKKLEKKRGPGKVGIIVALVILAAVLALIVGLLVWHFHFRKDLKLQKIYTGSLKITNEQFVEAYKNQDSTEFKDLANKVMAQLKSLYSEAPELSKHYISSKVIAFSEGSVIAYYESEFAVPVGQEAAVDRAVSKLNEMYNNKVRRVQQGPLVFEHVVSSALDKRLFAKARTRFTQQTRTAAEEIITSPGFPNQPYSPNSFVQWQLRGDPGHVLKLTFDTFNLEKNCSNDFVRVYDSLVTMDQFLMAEKCGFYSPSNPLSFISSRNVMLVTLVTDEDEDFPGFRASVTQISRDSSEVACGGKLGGSSGSFQSPNFPSYYPPSTTCQWDIEVPNGKFIKLKFPKFMVSTQTVNCPGDSVQIVGKSTLCGQLPANTMVPVSSNQVTVVFKSDSSEVDRGFSATYEVFDPSDPCPEQFQCNNKRCIKPDLRCDGWNDCGDGTDERSCQCDASMIQCKTGICKPMFWRCDGVDDCGDGTDELNCGCKVGEFKCTDNQCVSEKLKCDGKQDCKDGSDEEGCTRDICKVSTFACNNGKCITKQNPVCDGQDDCGDNSDESSCDCGKRAFSKSRIVGGQEADEGEFPWQVSLHIKNVAHVCGASIISERWLVTAAHCVQDDAKTKYGQPGTWEAYLGLHKQKDKQQATKRFLKQIIPHPYYNHYTYDNDIALMELDSPVTYGATIRPICLPTATDVFPAGETVTITGWGATREGGAGAAVLQKANVRIINSTVCDQLMNGQITSRMTCAGVLSGGVDACQGDSGGPMTFLTNGRMYLAGVVSWGDGCARRNKPGIYTNVPKFRAWIKEKTGV</sequence>
<dbReference type="InterPro" id="IPR036055">
    <property type="entry name" value="LDL_receptor-like_sf"/>
</dbReference>
<feature type="disulfide bond" evidence="10">
    <location>
        <begin position="523"/>
        <end position="538"/>
    </location>
</feature>
<evidence type="ECO:0000259" key="15">
    <source>
        <dbReference type="PROSITE" id="PS50240"/>
    </source>
</evidence>
<dbReference type="InterPro" id="IPR043504">
    <property type="entry name" value="Peptidase_S1_PA_chymotrypsin"/>
</dbReference>
<feature type="disulfide bond" evidence="10">
    <location>
        <begin position="511"/>
        <end position="529"/>
    </location>
</feature>
<feature type="disulfide bond" evidence="10">
    <location>
        <begin position="599"/>
        <end position="614"/>
    </location>
</feature>
<evidence type="ECO:0000256" key="5">
    <source>
        <dbReference type="ARBA" id="ARBA00022825"/>
    </source>
</evidence>
<dbReference type="PANTHER" id="PTHR24252">
    <property type="entry name" value="ACROSIN-RELATED"/>
    <property type="match status" value="1"/>
</dbReference>
<dbReference type="InterPro" id="IPR033116">
    <property type="entry name" value="TRYPSIN_SER"/>
</dbReference>
<dbReference type="Gene3D" id="2.60.120.290">
    <property type="entry name" value="Spermadhesin, CUB domain"/>
    <property type="match status" value="2"/>
</dbReference>
<dbReference type="InterPro" id="IPR036364">
    <property type="entry name" value="SEA_dom_sf"/>
</dbReference>
<dbReference type="InterPro" id="IPR035914">
    <property type="entry name" value="Sperma_CUB_dom_sf"/>
</dbReference>
<feature type="domain" description="CUB" evidence="13">
    <location>
        <begin position="228"/>
        <end position="348"/>
    </location>
</feature>
<dbReference type="SUPFAM" id="SSF49854">
    <property type="entry name" value="Spermadhesin, CUB domain"/>
    <property type="match status" value="2"/>
</dbReference>
<dbReference type="PROSITE" id="PS01180">
    <property type="entry name" value="CUB"/>
    <property type="match status" value="2"/>
</dbReference>
<dbReference type="InterPro" id="IPR001254">
    <property type="entry name" value="Trypsin_dom"/>
</dbReference>
<dbReference type="InterPro" id="IPR002172">
    <property type="entry name" value="LDrepeatLR_classA_rpt"/>
</dbReference>
<evidence type="ECO:0000259" key="14">
    <source>
        <dbReference type="PROSITE" id="PS50024"/>
    </source>
</evidence>
<feature type="disulfide bond" evidence="10">
    <location>
        <begin position="504"/>
        <end position="516"/>
    </location>
</feature>
<dbReference type="KEGG" id="caua:113118679"/>
<dbReference type="GO" id="GO:0009566">
    <property type="term" value="P:fertilization"/>
    <property type="evidence" value="ECO:0007669"/>
    <property type="project" value="UniProtKB-ARBA"/>
</dbReference>
<dbReference type="AlphaFoldDB" id="A0A6P6REC6"/>
<evidence type="ECO:0000256" key="4">
    <source>
        <dbReference type="ARBA" id="ARBA00022801"/>
    </source>
</evidence>
<dbReference type="GO" id="GO:0004252">
    <property type="term" value="F:serine-type endopeptidase activity"/>
    <property type="evidence" value="ECO:0007669"/>
    <property type="project" value="InterPro"/>
</dbReference>
<feature type="disulfide bond" evidence="10">
    <location>
        <begin position="547"/>
        <end position="565"/>
    </location>
</feature>
<dbReference type="SMART" id="SM00042">
    <property type="entry name" value="CUB"/>
    <property type="match status" value="2"/>
</dbReference>
<dbReference type="Pfam" id="PF00057">
    <property type="entry name" value="Ldl_recept_a"/>
    <property type="match status" value="4"/>
</dbReference>
<dbReference type="CDD" id="cd00041">
    <property type="entry name" value="CUB"/>
    <property type="match status" value="2"/>
</dbReference>
<dbReference type="SUPFAM" id="SSF50494">
    <property type="entry name" value="Trypsin-like serine proteases"/>
    <property type="match status" value="1"/>
</dbReference>
<name>A0A6P6REC6_CARAU</name>
<evidence type="ECO:0000256" key="7">
    <source>
        <dbReference type="ARBA" id="ARBA00022989"/>
    </source>
</evidence>
<accession>A0A6P6REC6</accession>
<dbReference type="InterPro" id="IPR000859">
    <property type="entry name" value="CUB_dom"/>
</dbReference>
<evidence type="ECO:0000259" key="13">
    <source>
        <dbReference type="PROSITE" id="PS01180"/>
    </source>
</evidence>
<dbReference type="SMART" id="SM00020">
    <property type="entry name" value="Tryp_SPc"/>
    <property type="match status" value="1"/>
</dbReference>
<feature type="transmembrane region" description="Helical" evidence="12">
    <location>
        <begin position="72"/>
        <end position="96"/>
    </location>
</feature>
<dbReference type="InterPro" id="IPR023415">
    <property type="entry name" value="LDLR_class-A_CS"/>
</dbReference>
<evidence type="ECO:0000256" key="9">
    <source>
        <dbReference type="ARBA" id="ARBA00023157"/>
    </source>
</evidence>
<proteinExistence type="predicted"/>
<evidence type="ECO:0000256" key="8">
    <source>
        <dbReference type="ARBA" id="ARBA00023136"/>
    </source>
</evidence>
<dbReference type="Proteomes" id="UP000515129">
    <property type="component" value="Chromosome 18"/>
</dbReference>
<gene>
    <name evidence="17" type="primary">st14a</name>
</gene>
<dbReference type="InterPro" id="IPR009003">
    <property type="entry name" value="Peptidase_S1_PA"/>
</dbReference>
<evidence type="ECO:0000256" key="11">
    <source>
        <dbReference type="RuleBase" id="RU363034"/>
    </source>
</evidence>
<dbReference type="GO" id="GO:0016020">
    <property type="term" value="C:membrane"/>
    <property type="evidence" value="ECO:0007669"/>
    <property type="project" value="UniProtKB-SubCell"/>
</dbReference>
<dbReference type="FunFam" id="2.40.10.10:FF:000003">
    <property type="entry name" value="Transmembrane serine protease 3"/>
    <property type="match status" value="1"/>
</dbReference>
<dbReference type="PROSITE" id="PS50240">
    <property type="entry name" value="TRYPSIN_DOM"/>
    <property type="match status" value="1"/>
</dbReference>
<organism evidence="16 17">
    <name type="scientific">Carassius auratus</name>
    <name type="common">Goldfish</name>
    <dbReference type="NCBI Taxonomy" id="7957"/>
    <lineage>
        <taxon>Eukaryota</taxon>
        <taxon>Metazoa</taxon>
        <taxon>Chordata</taxon>
        <taxon>Craniata</taxon>
        <taxon>Vertebrata</taxon>
        <taxon>Euteleostomi</taxon>
        <taxon>Actinopterygii</taxon>
        <taxon>Neopterygii</taxon>
        <taxon>Teleostei</taxon>
        <taxon>Ostariophysi</taxon>
        <taxon>Cypriniformes</taxon>
        <taxon>Cyprinidae</taxon>
        <taxon>Cyprininae</taxon>
        <taxon>Carassius</taxon>
    </lineage>
</organism>
<dbReference type="Gene3D" id="2.40.10.10">
    <property type="entry name" value="Trypsin-like serine proteases"/>
    <property type="match status" value="2"/>
</dbReference>
<dbReference type="RefSeq" id="XP_026143822.1">
    <property type="nucleotide sequence ID" value="XM_026288037.1"/>
</dbReference>
<protein>
    <submittedName>
        <fullName evidence="17">ST14 transmembrane serine protease matriptase a isoform X1</fullName>
    </submittedName>
</protein>
<dbReference type="PRINTS" id="PR00261">
    <property type="entry name" value="LDLRECEPTOR"/>
</dbReference>
<dbReference type="CTD" id="678603"/>
<dbReference type="PROSITE" id="PS50068">
    <property type="entry name" value="LDLRA_2"/>
    <property type="match status" value="4"/>
</dbReference>
<feature type="disulfide bond" evidence="10">
    <location>
        <begin position="559"/>
        <end position="574"/>
    </location>
</feature>
<dbReference type="PROSITE" id="PS00135">
    <property type="entry name" value="TRYPSIN_SER"/>
    <property type="match status" value="1"/>
</dbReference>
<feature type="disulfide bond" evidence="10">
    <location>
        <begin position="487"/>
        <end position="502"/>
    </location>
</feature>
<evidence type="ECO:0000256" key="6">
    <source>
        <dbReference type="ARBA" id="ARBA00022968"/>
    </source>
</evidence>
<comment type="caution">
    <text evidence="10">Lacks conserved residue(s) required for the propagation of feature annotation.</text>
</comment>
<dbReference type="CDD" id="cd00112">
    <property type="entry name" value="LDLa"/>
    <property type="match status" value="4"/>
</dbReference>
<feature type="disulfide bond" evidence="10">
    <location>
        <begin position="540"/>
        <end position="552"/>
    </location>
</feature>
<dbReference type="Pfam" id="PF00089">
    <property type="entry name" value="Trypsin"/>
    <property type="match status" value="1"/>
</dbReference>
<dbReference type="CDD" id="cd00190">
    <property type="entry name" value="Tryp_SPc"/>
    <property type="match status" value="1"/>
</dbReference>
<dbReference type="SMART" id="SM00192">
    <property type="entry name" value="LDLa"/>
    <property type="match status" value="4"/>
</dbReference>
<evidence type="ECO:0000256" key="10">
    <source>
        <dbReference type="PROSITE-ProRule" id="PRU00124"/>
    </source>
</evidence>
<dbReference type="SUPFAM" id="SSF82671">
    <property type="entry name" value="SEA domain"/>
    <property type="match status" value="1"/>
</dbReference>
<keyword evidence="7 12" id="KW-1133">Transmembrane helix</keyword>
<keyword evidence="16" id="KW-1185">Reference proteome</keyword>
<dbReference type="FunFam" id="4.10.400.10:FF:000117">
    <property type="entry name" value="Suppressor of tumorigenicity 14 protein homolog"/>
    <property type="match status" value="1"/>
</dbReference>
<feature type="domain" description="CUB" evidence="13">
    <location>
        <begin position="357"/>
        <end position="463"/>
    </location>
</feature>
<evidence type="ECO:0000313" key="16">
    <source>
        <dbReference type="Proteomes" id="UP000515129"/>
    </source>
</evidence>
<dbReference type="InterPro" id="IPR000082">
    <property type="entry name" value="SEA_dom"/>
</dbReference>
<dbReference type="PROSITE" id="PS00134">
    <property type="entry name" value="TRYPSIN_HIS"/>
    <property type="match status" value="1"/>
</dbReference>
<dbReference type="Gene3D" id="4.10.400.10">
    <property type="entry name" value="Low-density Lipoprotein Receptor"/>
    <property type="match status" value="4"/>
</dbReference>